<dbReference type="GO" id="GO:0016887">
    <property type="term" value="F:ATP hydrolysis activity"/>
    <property type="evidence" value="ECO:0007669"/>
    <property type="project" value="InterPro"/>
</dbReference>
<dbReference type="AlphaFoldDB" id="A0A418VW12"/>
<comment type="subcellular location">
    <subcellularLocation>
        <location evidence="1">Cell inner membrane</location>
        <topology evidence="1">Peripheral membrane protein</topology>
    </subcellularLocation>
</comment>
<dbReference type="InterPro" id="IPR013563">
    <property type="entry name" value="Oligopep_ABC_C"/>
</dbReference>
<keyword evidence="4" id="KW-0547">Nucleotide-binding</keyword>
<dbReference type="EMBL" id="QYUL01000002">
    <property type="protein sequence ID" value="RJF81345.1"/>
    <property type="molecule type" value="Genomic_DNA"/>
</dbReference>
<evidence type="ECO:0000313" key="7">
    <source>
        <dbReference type="EMBL" id="RJF81345.1"/>
    </source>
</evidence>
<dbReference type="InterPro" id="IPR017871">
    <property type="entry name" value="ABC_transporter-like_CS"/>
</dbReference>
<dbReference type="Pfam" id="PF08352">
    <property type="entry name" value="oligo_HPY"/>
    <property type="match status" value="1"/>
</dbReference>
<dbReference type="Pfam" id="PF00005">
    <property type="entry name" value="ABC_tran"/>
    <property type="match status" value="2"/>
</dbReference>
<dbReference type="PANTHER" id="PTHR43776">
    <property type="entry name" value="TRANSPORT ATP-BINDING PROTEIN"/>
    <property type="match status" value="1"/>
</dbReference>
<proteinExistence type="inferred from homology"/>
<dbReference type="InterPro" id="IPR003593">
    <property type="entry name" value="AAA+_ATPase"/>
</dbReference>
<evidence type="ECO:0000256" key="2">
    <source>
        <dbReference type="ARBA" id="ARBA00005417"/>
    </source>
</evidence>
<evidence type="ECO:0000259" key="6">
    <source>
        <dbReference type="PROSITE" id="PS50893"/>
    </source>
</evidence>
<dbReference type="SMART" id="SM00382">
    <property type="entry name" value="AAA"/>
    <property type="match status" value="2"/>
</dbReference>
<reference evidence="7 8" key="1">
    <citation type="submission" date="2018-09" db="EMBL/GenBank/DDBJ databases">
        <authorList>
            <person name="Zhu H."/>
        </authorList>
    </citation>
    <scope>NUCLEOTIDE SEQUENCE [LARGE SCALE GENOMIC DNA]</scope>
    <source>
        <strain evidence="7 8">K2W22B-5</strain>
    </source>
</reference>
<feature type="domain" description="ABC transporter" evidence="6">
    <location>
        <begin position="29"/>
        <end position="280"/>
    </location>
</feature>
<dbReference type="PROSITE" id="PS00211">
    <property type="entry name" value="ABC_TRANSPORTER_1"/>
    <property type="match status" value="1"/>
</dbReference>
<keyword evidence="8" id="KW-1185">Reference proteome</keyword>
<evidence type="ECO:0000256" key="4">
    <source>
        <dbReference type="ARBA" id="ARBA00022741"/>
    </source>
</evidence>
<dbReference type="Gene3D" id="3.40.50.300">
    <property type="entry name" value="P-loop containing nucleotide triphosphate hydrolases"/>
    <property type="match status" value="2"/>
</dbReference>
<dbReference type="InterPro" id="IPR050319">
    <property type="entry name" value="ABC_transp_ATP-bind"/>
</dbReference>
<dbReference type="PROSITE" id="PS50893">
    <property type="entry name" value="ABC_TRANSPORTER_2"/>
    <property type="match status" value="2"/>
</dbReference>
<dbReference type="GO" id="GO:0055085">
    <property type="term" value="P:transmembrane transport"/>
    <property type="evidence" value="ECO:0007669"/>
    <property type="project" value="UniProtKB-ARBA"/>
</dbReference>
<dbReference type="FunFam" id="3.40.50.300:FF:002585">
    <property type="entry name" value="Glutathione import ATP-binding protein GsiA"/>
    <property type="match status" value="1"/>
</dbReference>
<dbReference type="GO" id="GO:0005524">
    <property type="term" value="F:ATP binding"/>
    <property type="evidence" value="ECO:0007669"/>
    <property type="project" value="UniProtKB-KW"/>
</dbReference>
<dbReference type="PANTHER" id="PTHR43776:SF7">
    <property type="entry name" value="D,D-DIPEPTIDE TRANSPORT ATP-BINDING PROTEIN DDPF-RELATED"/>
    <property type="match status" value="1"/>
</dbReference>
<dbReference type="SUPFAM" id="SSF52540">
    <property type="entry name" value="P-loop containing nucleoside triphosphate hydrolases"/>
    <property type="match status" value="2"/>
</dbReference>
<feature type="domain" description="ABC transporter" evidence="6">
    <location>
        <begin position="301"/>
        <end position="548"/>
    </location>
</feature>
<dbReference type="CDD" id="cd03257">
    <property type="entry name" value="ABC_NikE_OppD_transporters"/>
    <property type="match status" value="2"/>
</dbReference>
<protein>
    <submittedName>
        <fullName evidence="7">ABC transporter ATP-binding protein</fullName>
    </submittedName>
</protein>
<organism evidence="7 8">
    <name type="scientific">Azospirillum cavernae</name>
    <dbReference type="NCBI Taxonomy" id="2320860"/>
    <lineage>
        <taxon>Bacteria</taxon>
        <taxon>Pseudomonadati</taxon>
        <taxon>Pseudomonadota</taxon>
        <taxon>Alphaproteobacteria</taxon>
        <taxon>Rhodospirillales</taxon>
        <taxon>Azospirillaceae</taxon>
        <taxon>Azospirillum</taxon>
    </lineage>
</organism>
<dbReference type="Proteomes" id="UP000283458">
    <property type="component" value="Unassembled WGS sequence"/>
</dbReference>
<dbReference type="InterPro" id="IPR027417">
    <property type="entry name" value="P-loop_NTPase"/>
</dbReference>
<dbReference type="RefSeq" id="WP_119831434.1">
    <property type="nucleotide sequence ID" value="NZ_QYUL01000002.1"/>
</dbReference>
<keyword evidence="3" id="KW-0813">Transport</keyword>
<sequence length="632" mass="67083">MTTPSPTLNAPLSKAPLAPTRFADAAPLVEVANLKVVARGEDGREFPIVKDVSFSVKRGEVVALIGESGSGKTTIALSVMGYARSGCRIAGGRVRLGDCEVTALSESGLADLRGRRVAYIAQSAAAAFNPSRTIMAQVIESALIHKTATKAEAEVKARALFTALALPDPDGVGDRYPHQVSGGQLQRLLAAMALITDPELVIFDEPTTALDVTTQIEVLKAFKAVVRDRDTTGLYVSHDLAVVAQVADRIVVLRDGAIREVGATGQIIEAPRDDYTRSLIAAAEPQPRAAAPLRETPAPLLEVTNLSAGYGGLNADGMPHFPILDAVGFRIQRGSTLGVIGESGCGKSTLARVVAGLMPAARGAVTLDGRPLPPTIAGRSREDLRRIQIVFQMADTALNPAHSVSKALSRPLTFYHGLTGAVLDRRVFELLDLVKLPRGLADRKPGELSGGQKQRINLARALAAEPDLILCDEVTSALDTVVAAAVLDLLVELRRDLGVSYMFISHDLKTVRAICDDIMVLYAGRKVQAGSREAMAEPPSHPYADLLTASVPEMRMGWLEGAGAHASNFIDPADKTKGGKLFSRSGCAFYPRCPLGIAGTCDRERPPLRVTPQGSEIACHRSDADLMSLTAR</sequence>
<accession>A0A418VW12</accession>
<dbReference type="InterPro" id="IPR003439">
    <property type="entry name" value="ABC_transporter-like_ATP-bd"/>
</dbReference>
<name>A0A418VW12_9PROT</name>
<comment type="similarity">
    <text evidence="2">Belongs to the ABC transporter superfamily.</text>
</comment>
<keyword evidence="5 7" id="KW-0067">ATP-binding</keyword>
<dbReference type="GO" id="GO:0005886">
    <property type="term" value="C:plasma membrane"/>
    <property type="evidence" value="ECO:0007669"/>
    <property type="project" value="UniProtKB-SubCell"/>
</dbReference>
<dbReference type="GO" id="GO:0015833">
    <property type="term" value="P:peptide transport"/>
    <property type="evidence" value="ECO:0007669"/>
    <property type="project" value="InterPro"/>
</dbReference>
<gene>
    <name evidence="7" type="ORF">D3877_14285</name>
</gene>
<dbReference type="OrthoDB" id="9802264at2"/>
<evidence type="ECO:0000256" key="1">
    <source>
        <dbReference type="ARBA" id="ARBA00004417"/>
    </source>
</evidence>
<evidence type="ECO:0000313" key="8">
    <source>
        <dbReference type="Proteomes" id="UP000283458"/>
    </source>
</evidence>
<evidence type="ECO:0000256" key="5">
    <source>
        <dbReference type="ARBA" id="ARBA00022840"/>
    </source>
</evidence>
<evidence type="ECO:0000256" key="3">
    <source>
        <dbReference type="ARBA" id="ARBA00022448"/>
    </source>
</evidence>
<comment type="caution">
    <text evidence="7">The sequence shown here is derived from an EMBL/GenBank/DDBJ whole genome shotgun (WGS) entry which is preliminary data.</text>
</comment>